<dbReference type="SUPFAM" id="SSF56219">
    <property type="entry name" value="DNase I-like"/>
    <property type="match status" value="1"/>
</dbReference>
<reference evidence="2" key="1">
    <citation type="submission" date="2018-11" db="EMBL/GenBank/DDBJ databases">
        <authorList>
            <consortium name="Genoscope - CEA"/>
            <person name="William W."/>
        </authorList>
    </citation>
    <scope>NUCLEOTIDE SEQUENCE</scope>
</reference>
<dbReference type="Gene3D" id="3.60.10.10">
    <property type="entry name" value="Endonuclease/exonuclease/phosphatase"/>
    <property type="match status" value="1"/>
</dbReference>
<dbReference type="PANTHER" id="PTHR33710">
    <property type="entry name" value="BNAC02G09200D PROTEIN"/>
    <property type="match status" value="1"/>
</dbReference>
<gene>
    <name evidence="2" type="ORF">BOLC7T41849H</name>
</gene>
<dbReference type="PANTHER" id="PTHR33710:SF62">
    <property type="entry name" value="DUF4283 DOMAIN PROTEIN"/>
    <property type="match status" value="1"/>
</dbReference>
<dbReference type="AlphaFoldDB" id="A0A3P6EYU8"/>
<dbReference type="InterPro" id="IPR036691">
    <property type="entry name" value="Endo/exonu/phosph_ase_sf"/>
</dbReference>
<dbReference type="InterPro" id="IPR005135">
    <property type="entry name" value="Endo/exonuclease/phosphatase"/>
</dbReference>
<protein>
    <recommendedName>
        <fullName evidence="1">Endonuclease/exonuclease/phosphatase domain-containing protein</fullName>
    </recommendedName>
</protein>
<proteinExistence type="predicted"/>
<accession>A0A3P6EYU8</accession>
<feature type="domain" description="Endonuclease/exonuclease/phosphatase" evidence="1">
    <location>
        <begin position="163"/>
        <end position="330"/>
    </location>
</feature>
<name>A0A3P6EYU8_BRAOL</name>
<sequence length="540" mass="62229">MFFNEGMGPRSRDHGVANVEAGMSLLGLQTYPRNHLKGIWVVLWLDSLNQPQKTKLTIAMDLKRSHRLARTDARASGRRRGSETHRGKGSAFCTDIGTWVLRFERSFVLQRYAFRCIAKQGRRSLHRIMGRWLWLNGMGCHQQEFEFVQGFQAHFGFDNLVTVDPVGQSGGLALYYNNDYQVKVLFSSNRMIDVEAVALGKTIFLTFVYGDPVPDLREQVWERLTRYGLSRSEPWFIIGDLNEITVNHEKEGGSLRSAASFVPFNNMIRNTGLLEFPTKGNKLSWRGRRGKGKGAVTVRCRLDRALANEEWHTLFPCSHTEYLNMVASDHRPLVAYLEDKIVRKRGQFRFDKRWLGQEGLMESITMGWSEHNEDSGNGLVEKISNCRHAISRWRKNNPPFGKDKIADLQKALEEVQNDDTRSHEEILEVSRKLQEAYQDEEEYWHQKSRNMWYSSGDLNTKYYHALTKQRRVRNRIVGLHDAAGNWITDDNGVEKVAVDYFAELFTTTAPSEFDNFLSEITPGTTAQMNQSDRVRVFGSR</sequence>
<dbReference type="EMBL" id="LR031876">
    <property type="protein sequence ID" value="VDD36289.1"/>
    <property type="molecule type" value="Genomic_DNA"/>
</dbReference>
<evidence type="ECO:0000259" key="1">
    <source>
        <dbReference type="Pfam" id="PF03372"/>
    </source>
</evidence>
<dbReference type="Pfam" id="PF03372">
    <property type="entry name" value="Exo_endo_phos"/>
    <property type="match status" value="1"/>
</dbReference>
<organism evidence="2">
    <name type="scientific">Brassica oleracea</name>
    <name type="common">Wild cabbage</name>
    <dbReference type="NCBI Taxonomy" id="3712"/>
    <lineage>
        <taxon>Eukaryota</taxon>
        <taxon>Viridiplantae</taxon>
        <taxon>Streptophyta</taxon>
        <taxon>Embryophyta</taxon>
        <taxon>Tracheophyta</taxon>
        <taxon>Spermatophyta</taxon>
        <taxon>Magnoliopsida</taxon>
        <taxon>eudicotyledons</taxon>
        <taxon>Gunneridae</taxon>
        <taxon>Pentapetalae</taxon>
        <taxon>rosids</taxon>
        <taxon>malvids</taxon>
        <taxon>Brassicales</taxon>
        <taxon>Brassicaceae</taxon>
        <taxon>Brassiceae</taxon>
        <taxon>Brassica</taxon>
    </lineage>
</organism>
<dbReference type="GO" id="GO:0003824">
    <property type="term" value="F:catalytic activity"/>
    <property type="evidence" value="ECO:0007669"/>
    <property type="project" value="InterPro"/>
</dbReference>
<evidence type="ECO:0000313" key="2">
    <source>
        <dbReference type="EMBL" id="VDD36289.1"/>
    </source>
</evidence>